<dbReference type="STRING" id="391625.PPSIR1_05128"/>
<keyword evidence="3" id="KW-0010">Activator</keyword>
<dbReference type="PROSITE" id="PS00041">
    <property type="entry name" value="HTH_ARAC_FAMILY_1"/>
    <property type="match status" value="1"/>
</dbReference>
<dbReference type="SMART" id="SM00342">
    <property type="entry name" value="HTH_ARAC"/>
    <property type="match status" value="1"/>
</dbReference>
<dbReference type="InterPro" id="IPR037923">
    <property type="entry name" value="HTH-like"/>
</dbReference>
<evidence type="ECO:0000259" key="6">
    <source>
        <dbReference type="PROSITE" id="PS01124"/>
    </source>
</evidence>
<feature type="region of interest" description="Disordered" evidence="5">
    <location>
        <begin position="141"/>
        <end position="176"/>
    </location>
</feature>
<dbReference type="InterPro" id="IPR018060">
    <property type="entry name" value="HTH_AraC"/>
</dbReference>
<dbReference type="SUPFAM" id="SSF46689">
    <property type="entry name" value="Homeodomain-like"/>
    <property type="match status" value="2"/>
</dbReference>
<gene>
    <name evidence="7" type="ORF">PPSIR1_05128</name>
</gene>
<evidence type="ECO:0000256" key="4">
    <source>
        <dbReference type="ARBA" id="ARBA00023163"/>
    </source>
</evidence>
<name>A6FWZ8_9BACT</name>
<evidence type="ECO:0000313" key="7">
    <source>
        <dbReference type="EMBL" id="EDM81822.1"/>
    </source>
</evidence>
<protein>
    <submittedName>
        <fullName evidence="7">Transcriptional regulator, AraC family protein</fullName>
    </submittedName>
</protein>
<dbReference type="InterPro" id="IPR009057">
    <property type="entry name" value="Homeodomain-like_sf"/>
</dbReference>
<dbReference type="EMBL" id="ABCS01000001">
    <property type="protein sequence ID" value="EDM81822.1"/>
    <property type="molecule type" value="Genomic_DNA"/>
</dbReference>
<dbReference type="PANTHER" id="PTHR46796">
    <property type="entry name" value="HTH-TYPE TRANSCRIPTIONAL ACTIVATOR RHAS-RELATED"/>
    <property type="match status" value="1"/>
</dbReference>
<accession>A6FWZ8</accession>
<dbReference type="GO" id="GO:0003700">
    <property type="term" value="F:DNA-binding transcription factor activity"/>
    <property type="evidence" value="ECO:0007669"/>
    <property type="project" value="InterPro"/>
</dbReference>
<proteinExistence type="predicted"/>
<dbReference type="Pfam" id="PF02311">
    <property type="entry name" value="AraC_binding"/>
    <property type="match status" value="1"/>
</dbReference>
<dbReference type="Proteomes" id="UP000005801">
    <property type="component" value="Unassembled WGS sequence"/>
</dbReference>
<reference evidence="7 8" key="1">
    <citation type="submission" date="2007-06" db="EMBL/GenBank/DDBJ databases">
        <authorList>
            <person name="Shimkets L."/>
            <person name="Ferriera S."/>
            <person name="Johnson J."/>
            <person name="Kravitz S."/>
            <person name="Beeson K."/>
            <person name="Sutton G."/>
            <person name="Rogers Y.-H."/>
            <person name="Friedman R."/>
            <person name="Frazier M."/>
            <person name="Venter J.C."/>
        </authorList>
    </citation>
    <scope>NUCLEOTIDE SEQUENCE [LARGE SCALE GENOMIC DNA]</scope>
    <source>
        <strain evidence="7 8">SIR-1</strain>
    </source>
</reference>
<keyword evidence="8" id="KW-1185">Reference proteome</keyword>
<dbReference type="Pfam" id="PF12833">
    <property type="entry name" value="HTH_18"/>
    <property type="match status" value="1"/>
</dbReference>
<keyword evidence="4" id="KW-0804">Transcription</keyword>
<dbReference type="AlphaFoldDB" id="A6FWZ8"/>
<dbReference type="GO" id="GO:0043565">
    <property type="term" value="F:sequence-specific DNA binding"/>
    <property type="evidence" value="ECO:0007669"/>
    <property type="project" value="InterPro"/>
</dbReference>
<dbReference type="InterPro" id="IPR018062">
    <property type="entry name" value="HTH_AraC-typ_CS"/>
</dbReference>
<dbReference type="Gene3D" id="2.60.120.10">
    <property type="entry name" value="Jelly Rolls"/>
    <property type="match status" value="1"/>
</dbReference>
<dbReference type="PRINTS" id="PR00032">
    <property type="entry name" value="HTHARAC"/>
</dbReference>
<comment type="caution">
    <text evidence="7">The sequence shown here is derived from an EMBL/GenBank/DDBJ whole genome shotgun (WGS) entry which is preliminary data.</text>
</comment>
<dbReference type="RefSeq" id="WP_006968997.1">
    <property type="nucleotide sequence ID" value="NZ_ABCS01000001.1"/>
</dbReference>
<organism evidence="7 8">
    <name type="scientific">Plesiocystis pacifica SIR-1</name>
    <dbReference type="NCBI Taxonomy" id="391625"/>
    <lineage>
        <taxon>Bacteria</taxon>
        <taxon>Pseudomonadati</taxon>
        <taxon>Myxococcota</taxon>
        <taxon>Polyangia</taxon>
        <taxon>Nannocystales</taxon>
        <taxon>Nannocystaceae</taxon>
        <taxon>Plesiocystis</taxon>
    </lineage>
</organism>
<dbReference type="InterPro" id="IPR050204">
    <property type="entry name" value="AraC_XylS_family_regulators"/>
</dbReference>
<dbReference type="InterPro" id="IPR020449">
    <property type="entry name" value="Tscrpt_reg_AraC-type_HTH"/>
</dbReference>
<dbReference type="OrthoDB" id="112032at2"/>
<evidence type="ECO:0000256" key="3">
    <source>
        <dbReference type="ARBA" id="ARBA00023159"/>
    </source>
</evidence>
<evidence type="ECO:0000256" key="2">
    <source>
        <dbReference type="ARBA" id="ARBA00023125"/>
    </source>
</evidence>
<evidence type="ECO:0000256" key="5">
    <source>
        <dbReference type="SAM" id="MobiDB-lite"/>
    </source>
</evidence>
<feature type="domain" description="HTH araC/xylS-type" evidence="6">
    <location>
        <begin position="214"/>
        <end position="315"/>
    </location>
</feature>
<keyword evidence="1" id="KW-0805">Transcription regulation</keyword>
<evidence type="ECO:0000256" key="1">
    <source>
        <dbReference type="ARBA" id="ARBA00023015"/>
    </source>
</evidence>
<dbReference type="PROSITE" id="PS01124">
    <property type="entry name" value="HTH_ARAC_FAMILY_2"/>
    <property type="match status" value="1"/>
</dbReference>
<dbReference type="InterPro" id="IPR014710">
    <property type="entry name" value="RmlC-like_jellyroll"/>
</dbReference>
<dbReference type="InterPro" id="IPR003313">
    <property type="entry name" value="AraC-bd"/>
</dbReference>
<sequence length="318" mass="35404">MPRLDLRAAFYGGPGFTLYHAWGPNSALPLSPHFHDEYLICAQIRGEEECQVSGKTQRFSAGDIVLINPQQVHTGNQEGNEELEYLSLYVDRSLVERLAHEVGAPTRSPEFTVVKSGDHGELLARLIGLLERVREHERSRLYPHAKAPADPEIELSPASEHAHPESTDDEPGEAGDLSVESALSDVVLHAFEEFSNLRQPMLRSTNRVGHRKIARSVEYIRNLEVEGPSNVTLDDLAQVAGLSKYHFLRQFSQVVGMTPGAYLRTLRLCHAARKLRTTDLPILEVALSVGFADHPSFSRAFARHMGMTPSEYQKLGPL</sequence>
<dbReference type="SUPFAM" id="SSF51215">
    <property type="entry name" value="Regulatory protein AraC"/>
    <property type="match status" value="1"/>
</dbReference>
<dbReference type="Gene3D" id="1.10.10.60">
    <property type="entry name" value="Homeodomain-like"/>
    <property type="match status" value="2"/>
</dbReference>
<evidence type="ECO:0000313" key="8">
    <source>
        <dbReference type="Proteomes" id="UP000005801"/>
    </source>
</evidence>
<keyword evidence="2" id="KW-0238">DNA-binding</keyword>
<dbReference type="eggNOG" id="COG2207">
    <property type="taxonomic scope" value="Bacteria"/>
</dbReference>